<organism evidence="1 2">
    <name type="scientific">Rossellomorea vietnamensis</name>
    <dbReference type="NCBI Taxonomy" id="218284"/>
    <lineage>
        <taxon>Bacteria</taxon>
        <taxon>Bacillati</taxon>
        <taxon>Bacillota</taxon>
        <taxon>Bacilli</taxon>
        <taxon>Bacillales</taxon>
        <taxon>Bacillaceae</taxon>
        <taxon>Rossellomorea</taxon>
    </lineage>
</organism>
<evidence type="ECO:0000313" key="1">
    <source>
        <dbReference type="EMBL" id="UXH44079.1"/>
    </source>
</evidence>
<name>A0ACD4C6R8_9BACI</name>
<proteinExistence type="predicted"/>
<dbReference type="Proteomes" id="UP001064027">
    <property type="component" value="Chromosome"/>
</dbReference>
<keyword evidence="2" id="KW-1185">Reference proteome</keyword>
<accession>A0ACD4C6R8</accession>
<dbReference type="EMBL" id="CP104558">
    <property type="protein sequence ID" value="UXH44079.1"/>
    <property type="molecule type" value="Genomic_DNA"/>
</dbReference>
<gene>
    <name evidence="1" type="ORF">N5C46_20980</name>
</gene>
<sequence>MTKNNSVHILNGTEIYKHFNTTKFLETESMIPFNEAMCYGETCTAIFSDEFNEMRSKVHHVTRDQYADITLKPLQPLFYENVDTIALWFDEDMFCQMNMLTILAWLDQREYKGAIDLHLVDHQYKPADEYSLEAKGYAALYDQVMIHHKMPETVELKPLYKGIELYLNYLKKDSELMLYIQKHRDVSAEKLVLLLIENFREYGLGDTQYLEMIEDSRQKNLFYGDEK</sequence>
<evidence type="ECO:0000313" key="2">
    <source>
        <dbReference type="Proteomes" id="UP001064027"/>
    </source>
</evidence>
<reference evidence="1" key="1">
    <citation type="submission" date="2022-09" db="EMBL/GenBank/DDBJ databases">
        <title>Complete genome sequence of Rossellomorea vietnamensis strain RL-WG62, a newly isolated PGPR with the potential for plant salinity stress alleviation.</title>
        <authorList>
            <person name="Ren L."/>
            <person name="Wang G."/>
            <person name="Hu H."/>
        </authorList>
    </citation>
    <scope>NUCLEOTIDE SEQUENCE</scope>
    <source>
        <strain evidence="1">RL-WG62</strain>
    </source>
</reference>
<protein>
    <submittedName>
        <fullName evidence="1">AraC family transcriptional regulator</fullName>
    </submittedName>
</protein>